<dbReference type="InterPro" id="IPR017945">
    <property type="entry name" value="DHBP_synth_RibB-like_a/b_dom"/>
</dbReference>
<organism evidence="1">
    <name type="scientific">bioreactor metagenome</name>
    <dbReference type="NCBI Taxonomy" id="1076179"/>
    <lineage>
        <taxon>unclassified sequences</taxon>
        <taxon>metagenomes</taxon>
        <taxon>ecological metagenomes</taxon>
    </lineage>
</organism>
<dbReference type="SUPFAM" id="SSF55821">
    <property type="entry name" value="YrdC/RibB"/>
    <property type="match status" value="1"/>
</dbReference>
<proteinExistence type="predicted"/>
<comment type="caution">
    <text evidence="1">The sequence shown here is derived from an EMBL/GenBank/DDBJ whole genome shotgun (WGS) entry which is preliminary data.</text>
</comment>
<protein>
    <recommendedName>
        <fullName evidence="2">YrdC-like domain-containing protein</fullName>
    </recommendedName>
</protein>
<dbReference type="AlphaFoldDB" id="A0A645AI89"/>
<accession>A0A645AI89</accession>
<dbReference type="Gene3D" id="3.90.870.10">
    <property type="entry name" value="DHBP synthase"/>
    <property type="match status" value="1"/>
</dbReference>
<evidence type="ECO:0008006" key="2">
    <source>
        <dbReference type="Google" id="ProtNLM"/>
    </source>
</evidence>
<dbReference type="EMBL" id="VSSQ01014092">
    <property type="protein sequence ID" value="MPM52925.1"/>
    <property type="molecule type" value="Genomic_DNA"/>
</dbReference>
<sequence length="61" mass="6273">MLCVADALTELTGPVDLAIDGGRRPEDAAASTVIDATVEPVRILRPGPVSEAEIRACLSGL</sequence>
<reference evidence="1" key="1">
    <citation type="submission" date="2019-08" db="EMBL/GenBank/DDBJ databases">
        <authorList>
            <person name="Kucharzyk K."/>
            <person name="Murdoch R.W."/>
            <person name="Higgins S."/>
            <person name="Loffler F."/>
        </authorList>
    </citation>
    <scope>NUCLEOTIDE SEQUENCE</scope>
</reference>
<gene>
    <name evidence="1" type="ORF">SDC9_99689</name>
</gene>
<evidence type="ECO:0000313" key="1">
    <source>
        <dbReference type="EMBL" id="MPM52925.1"/>
    </source>
</evidence>
<name>A0A645AI89_9ZZZZ</name>